<feature type="coiled-coil region" evidence="1">
    <location>
        <begin position="95"/>
        <end position="129"/>
    </location>
</feature>
<dbReference type="Proteomes" id="UP000246316">
    <property type="component" value="Segment"/>
</dbReference>
<evidence type="ECO:0000256" key="1">
    <source>
        <dbReference type="SAM" id="Coils"/>
    </source>
</evidence>
<accession>A0A2S1GMI6</accession>
<reference evidence="2" key="1">
    <citation type="submission" date="2018-03" db="EMBL/GenBank/DDBJ databases">
        <title>Phage therapy in agriculture - a green tech approach to combat plant pathogenic bacteria.</title>
        <authorList>
            <person name="Carstens A.B."/>
            <person name="Djurhuus A.M."/>
            <person name="Hansen L.H."/>
        </authorList>
    </citation>
    <scope>NUCLEOTIDE SEQUENCE [LARGE SCALE GENOMIC DNA]</scope>
</reference>
<evidence type="ECO:0000313" key="3">
    <source>
        <dbReference type="Proteomes" id="UP000246316"/>
    </source>
</evidence>
<proteinExistence type="predicted"/>
<protein>
    <submittedName>
        <fullName evidence="2">Uncharacterized protein</fullName>
    </submittedName>
</protein>
<name>A0A2S1GMI6_9CAUD</name>
<sequence length="202" mass="22728">MLKKLVAFIRAKLGTFMSRNTSVEDQYTEAANILIDKIHVLQTRFVNSKAEKVRLKALAEEKRTRQASKEKEIIHLSKTQPTTDLTTHLKLALLYRNTAKALDKKADEIDGLQEEIKSAVVKLDDQRADLAVKLEYIREARSADSLGLESVADVIKSAELTNVDVETILRRVDTFNTSEVPAEIQTTSADVAEYLEELRSRG</sequence>
<keyword evidence="1" id="KW-0175">Coiled coil</keyword>
<evidence type="ECO:0000313" key="2">
    <source>
        <dbReference type="EMBL" id="AWD90563.1"/>
    </source>
</evidence>
<organism evidence="2 3">
    <name type="scientific">Erwinia phage Cronus</name>
    <dbReference type="NCBI Taxonomy" id="2163633"/>
    <lineage>
        <taxon>Viruses</taxon>
        <taxon>Duplodnaviria</taxon>
        <taxon>Heunggongvirae</taxon>
        <taxon>Uroviricota</taxon>
        <taxon>Caudoviricetes</taxon>
        <taxon>Pantevenvirales</taxon>
        <taxon>Straboviridae</taxon>
        <taxon>Tevenvirinae</taxon>
        <taxon>Risoevirus</taxon>
        <taxon>Risoevirus cronus</taxon>
        <taxon>Roskildevirus cronus</taxon>
    </lineage>
</organism>
<dbReference type="KEGG" id="vg:65112705"/>
<dbReference type="RefSeq" id="YP_010095071.1">
    <property type="nucleotide sequence ID" value="NC_055743.1"/>
</dbReference>
<dbReference type="EMBL" id="MH059636">
    <property type="protein sequence ID" value="AWD90563.1"/>
    <property type="molecule type" value="Genomic_DNA"/>
</dbReference>
<keyword evidence="3" id="KW-1185">Reference proteome</keyword>
<dbReference type="GeneID" id="65112705"/>